<reference evidence="2" key="1">
    <citation type="submission" date="2021-02" db="EMBL/GenBank/DDBJ databases">
        <authorList>
            <person name="Nowell W R."/>
        </authorList>
    </citation>
    <scope>NUCLEOTIDE SEQUENCE</scope>
</reference>
<dbReference type="AlphaFoldDB" id="A0A816G8N9"/>
<accession>A0A816G8N9</accession>
<evidence type="ECO:0000256" key="1">
    <source>
        <dbReference type="SAM" id="MobiDB-lite"/>
    </source>
</evidence>
<evidence type="ECO:0000313" key="3">
    <source>
        <dbReference type="Proteomes" id="UP000663828"/>
    </source>
</evidence>
<organism evidence="2 3">
    <name type="scientific">Adineta ricciae</name>
    <name type="common">Rotifer</name>
    <dbReference type="NCBI Taxonomy" id="249248"/>
    <lineage>
        <taxon>Eukaryota</taxon>
        <taxon>Metazoa</taxon>
        <taxon>Spiralia</taxon>
        <taxon>Gnathifera</taxon>
        <taxon>Rotifera</taxon>
        <taxon>Eurotatoria</taxon>
        <taxon>Bdelloidea</taxon>
        <taxon>Adinetida</taxon>
        <taxon>Adinetidae</taxon>
        <taxon>Adineta</taxon>
    </lineage>
</organism>
<name>A0A816G8N9_ADIRI</name>
<gene>
    <name evidence="2" type="ORF">XAT740_LOCUS58841</name>
</gene>
<feature type="compositionally biased region" description="Polar residues" evidence="1">
    <location>
        <begin position="36"/>
        <end position="47"/>
    </location>
</feature>
<protein>
    <submittedName>
        <fullName evidence="2">Uncharacterized protein</fullName>
    </submittedName>
</protein>
<comment type="caution">
    <text evidence="2">The sequence shown here is derived from an EMBL/GenBank/DDBJ whole genome shotgun (WGS) entry which is preliminary data.</text>
</comment>
<sequence>MSTDNTEEIPSQSFYVHNEFPFVFIPTTHFAYANNHPQTFNDNNPMTSEVIKEEEEGEGEEDTADNQVEENDELTDLLKQEW</sequence>
<evidence type="ECO:0000313" key="2">
    <source>
        <dbReference type="EMBL" id="CAF1671887.1"/>
    </source>
</evidence>
<proteinExistence type="predicted"/>
<dbReference type="EMBL" id="CAJNOR010013174">
    <property type="protein sequence ID" value="CAF1671887.1"/>
    <property type="molecule type" value="Genomic_DNA"/>
</dbReference>
<keyword evidence="3" id="KW-1185">Reference proteome</keyword>
<feature type="compositionally biased region" description="Acidic residues" evidence="1">
    <location>
        <begin position="52"/>
        <end position="75"/>
    </location>
</feature>
<dbReference type="Proteomes" id="UP000663828">
    <property type="component" value="Unassembled WGS sequence"/>
</dbReference>
<feature type="region of interest" description="Disordered" evidence="1">
    <location>
        <begin position="36"/>
        <end position="82"/>
    </location>
</feature>